<keyword evidence="3 7" id="KW-0479">Metal-binding</keyword>
<keyword evidence="2 7" id="KW-0963">Cytoplasm</keyword>
<dbReference type="InterPro" id="IPR013083">
    <property type="entry name" value="Znf_RING/FYVE/PHD"/>
</dbReference>
<dbReference type="EMBL" id="JAAKFY010000010">
    <property type="protein sequence ID" value="KAF3851590.1"/>
    <property type="molecule type" value="Genomic_DNA"/>
</dbReference>
<dbReference type="GO" id="GO:0042981">
    <property type="term" value="P:regulation of apoptotic process"/>
    <property type="evidence" value="ECO:0007669"/>
    <property type="project" value="InterPro"/>
</dbReference>
<feature type="zinc finger region" description="TRAF-type" evidence="8">
    <location>
        <begin position="145"/>
        <end position="202"/>
    </location>
</feature>
<dbReference type="PIRSF" id="PIRSF015614">
    <property type="entry name" value="TRAF"/>
    <property type="match status" value="1"/>
</dbReference>
<dbReference type="SUPFAM" id="SSF49599">
    <property type="entry name" value="TRAF domain-like"/>
    <property type="match status" value="2"/>
</dbReference>
<dbReference type="OrthoDB" id="6499288at2759"/>
<dbReference type="Pfam" id="PF02176">
    <property type="entry name" value="zf-TRAF"/>
    <property type="match status" value="1"/>
</dbReference>
<dbReference type="AlphaFoldDB" id="A0A7J5YQB1"/>
<evidence type="ECO:0000256" key="2">
    <source>
        <dbReference type="ARBA" id="ARBA00022490"/>
    </source>
</evidence>
<gene>
    <name evidence="12" type="ORF">F7725_013362</name>
</gene>
<keyword evidence="13" id="KW-1185">Reference proteome</keyword>
<dbReference type="InterPro" id="IPR018957">
    <property type="entry name" value="Znf_C3HC4_RING-type"/>
</dbReference>
<evidence type="ECO:0000256" key="1">
    <source>
        <dbReference type="ARBA" id="ARBA00004496"/>
    </source>
</evidence>
<dbReference type="Proteomes" id="UP000518266">
    <property type="component" value="Unassembled WGS sequence"/>
</dbReference>
<dbReference type="GO" id="GO:0043123">
    <property type="term" value="P:positive regulation of canonical NF-kappaB signal transduction"/>
    <property type="evidence" value="ECO:0007669"/>
    <property type="project" value="TreeGrafter"/>
</dbReference>
<evidence type="ECO:0000256" key="5">
    <source>
        <dbReference type="ARBA" id="ARBA00022771"/>
    </source>
</evidence>
<proteinExistence type="inferred from homology"/>
<feature type="domain" description="RING-type" evidence="10">
    <location>
        <begin position="34"/>
        <end position="72"/>
    </location>
</feature>
<dbReference type="GO" id="GO:0005829">
    <property type="term" value="C:cytosol"/>
    <property type="evidence" value="ECO:0007669"/>
    <property type="project" value="InterPro"/>
</dbReference>
<dbReference type="InterPro" id="IPR027133">
    <property type="entry name" value="TRAF2_RING-HC"/>
</dbReference>
<dbReference type="GO" id="GO:0008270">
    <property type="term" value="F:zinc ion binding"/>
    <property type="evidence" value="ECO:0007669"/>
    <property type="project" value="UniProtKB-UniRule"/>
</dbReference>
<evidence type="ECO:0000256" key="9">
    <source>
        <dbReference type="SAM" id="Coils"/>
    </source>
</evidence>
<dbReference type="Gene3D" id="1.20.5.170">
    <property type="match status" value="1"/>
</dbReference>
<dbReference type="Pfam" id="PF00097">
    <property type="entry name" value="zf-C3HC4"/>
    <property type="match status" value="1"/>
</dbReference>
<evidence type="ECO:0000256" key="3">
    <source>
        <dbReference type="ARBA" id="ARBA00022723"/>
    </source>
</evidence>
<keyword evidence="9" id="KW-0175">Coiled coil</keyword>
<dbReference type="PROSITE" id="PS50145">
    <property type="entry name" value="ZF_TRAF"/>
    <property type="match status" value="1"/>
</dbReference>
<sequence>MAAQEPSPPSTLEGNKPGFPKKILANNLDDEHLCNSCQKILRRPLQAQCGHRFCSFCFNKIVSSGPQKCSACIKEELFEEPTSILKQGGTQTNNNNLCFSTQAFPDNAARREVEALAAVCPNEGCTWMGTIKEFELMRANEQERHNERECPEKTLNCKYCKEPFLLKNIKYVDHIKFCSKFKAPCRFHVVGCDTSVEKEKIHDHERQCSYEHLNMLLHFIMGIKVSLESLQPQSLEAASHKLQELHQSLWELELQMSQLVGGGGLAASVQGACAPTLAPSCTPLPSGVKAALELQLQSEKAKVVELSRRCQEPELKVSTFENIVSVLNREMERSCTIVEAYNRQHRLDQDKIEILNNKVRQLERTVSLWDLSIVEMEGKMREMSAATYDSIFVWKISDFTKKRQDAVGGRAPAMFSPENPQCVQVTLMLLDQNSREHIIDAFRPDVSSSSFQRPVSGMNIASGCPLFCPLSKLDSKNSYIRDDTIFIKAIVDLTGL</sequence>
<keyword evidence="5 8" id="KW-0863">Zinc-finger</keyword>
<comment type="caution">
    <text evidence="12">The sequence shown here is derived from an EMBL/GenBank/DDBJ whole genome shotgun (WGS) entry which is preliminary data.</text>
</comment>
<comment type="similarity">
    <text evidence="7">Belongs to the TNF receptor-associated factor family.</text>
</comment>
<dbReference type="Pfam" id="PF16673">
    <property type="entry name" value="TRAF_BIRC3_bd"/>
    <property type="match status" value="1"/>
</dbReference>
<dbReference type="PANTHER" id="PTHR10131">
    <property type="entry name" value="TNF RECEPTOR ASSOCIATED FACTOR"/>
    <property type="match status" value="1"/>
</dbReference>
<evidence type="ECO:0000256" key="4">
    <source>
        <dbReference type="ARBA" id="ARBA00022737"/>
    </source>
</evidence>
<feature type="domain" description="TRAF-type" evidence="11">
    <location>
        <begin position="145"/>
        <end position="202"/>
    </location>
</feature>
<evidence type="ECO:0000259" key="10">
    <source>
        <dbReference type="PROSITE" id="PS50089"/>
    </source>
</evidence>
<evidence type="ECO:0000313" key="12">
    <source>
        <dbReference type="EMBL" id="KAF3851590.1"/>
    </source>
</evidence>
<comment type="subcellular location">
    <subcellularLocation>
        <location evidence="1 7">Cytoplasm</location>
    </subcellularLocation>
</comment>
<dbReference type="GO" id="GO:0009898">
    <property type="term" value="C:cytoplasmic side of plasma membrane"/>
    <property type="evidence" value="ECO:0007669"/>
    <property type="project" value="TreeGrafter"/>
</dbReference>
<dbReference type="FunFam" id="3.30.40.10:FF:000189">
    <property type="entry name" value="TNF receptor-associated factor"/>
    <property type="match status" value="1"/>
</dbReference>
<dbReference type="InterPro" id="IPR012227">
    <property type="entry name" value="TNF_rcpt-assoc_TRAF_met"/>
</dbReference>
<dbReference type="InterPro" id="IPR001841">
    <property type="entry name" value="Znf_RING"/>
</dbReference>
<dbReference type="PANTHER" id="PTHR10131:SF160">
    <property type="entry name" value="TNF RECEPTOR-ASSOCIATED FACTOR"/>
    <property type="match status" value="1"/>
</dbReference>
<keyword evidence="6 7" id="KW-0862">Zinc</keyword>
<dbReference type="CDD" id="cd16639">
    <property type="entry name" value="RING-HC_TRAF2"/>
    <property type="match status" value="1"/>
</dbReference>
<keyword evidence="4" id="KW-0677">Repeat</keyword>
<dbReference type="GO" id="GO:0033209">
    <property type="term" value="P:tumor necrosis factor-mediated signaling pathway"/>
    <property type="evidence" value="ECO:0007669"/>
    <property type="project" value="InterPro"/>
</dbReference>
<name>A0A7J5YQB1_DISMA</name>
<dbReference type="SUPFAM" id="SSF57953">
    <property type="entry name" value="Trimerization domain of TRAF"/>
    <property type="match status" value="1"/>
</dbReference>
<evidence type="ECO:0000256" key="6">
    <source>
        <dbReference type="ARBA" id="ARBA00022833"/>
    </source>
</evidence>
<dbReference type="PROSITE" id="PS50089">
    <property type="entry name" value="ZF_RING_2"/>
    <property type="match status" value="1"/>
</dbReference>
<evidence type="ECO:0000313" key="13">
    <source>
        <dbReference type="Proteomes" id="UP000518266"/>
    </source>
</evidence>
<accession>A0A7J5YQB1</accession>
<evidence type="ECO:0000259" key="11">
    <source>
        <dbReference type="PROSITE" id="PS50145"/>
    </source>
</evidence>
<dbReference type="Pfam" id="PF21341">
    <property type="entry name" value="TRAF2_zf"/>
    <property type="match status" value="1"/>
</dbReference>
<dbReference type="FunFam" id="1.20.5.170:FF:000035">
    <property type="entry name" value="TNF receptor-associated factor"/>
    <property type="match status" value="1"/>
</dbReference>
<dbReference type="InterPro" id="IPR049342">
    <property type="entry name" value="TRAF1-6_MATH_dom"/>
</dbReference>
<dbReference type="Pfam" id="PF21355">
    <property type="entry name" value="TRAF-mep_MATH"/>
    <property type="match status" value="1"/>
</dbReference>
<organism evidence="12 13">
    <name type="scientific">Dissostichus mawsoni</name>
    <name type="common">Antarctic cod</name>
    <dbReference type="NCBI Taxonomy" id="36200"/>
    <lineage>
        <taxon>Eukaryota</taxon>
        <taxon>Metazoa</taxon>
        <taxon>Chordata</taxon>
        <taxon>Craniata</taxon>
        <taxon>Vertebrata</taxon>
        <taxon>Euteleostomi</taxon>
        <taxon>Actinopterygii</taxon>
        <taxon>Neopterygii</taxon>
        <taxon>Teleostei</taxon>
        <taxon>Neoteleostei</taxon>
        <taxon>Acanthomorphata</taxon>
        <taxon>Eupercaria</taxon>
        <taxon>Perciformes</taxon>
        <taxon>Notothenioidei</taxon>
        <taxon>Nototheniidae</taxon>
        <taxon>Dissostichus</taxon>
    </lineage>
</organism>
<dbReference type="InterPro" id="IPR008974">
    <property type="entry name" value="TRAF-like"/>
</dbReference>
<reference evidence="12 13" key="1">
    <citation type="submission" date="2020-03" db="EMBL/GenBank/DDBJ databases">
        <title>Dissostichus mawsoni Genome sequencing and assembly.</title>
        <authorList>
            <person name="Park H."/>
        </authorList>
    </citation>
    <scope>NUCLEOTIDE SEQUENCE [LARGE SCALE GENOMIC DNA]</scope>
    <source>
        <strain evidence="12">DM0001</strain>
        <tissue evidence="12">Muscle</tissue>
    </source>
</reference>
<dbReference type="SUPFAM" id="SSF57850">
    <property type="entry name" value="RING/U-box"/>
    <property type="match status" value="1"/>
</dbReference>
<evidence type="ECO:0000256" key="7">
    <source>
        <dbReference type="PIRNR" id="PIRNR015614"/>
    </source>
</evidence>
<dbReference type="InterPro" id="IPR001293">
    <property type="entry name" value="Znf_TRAF"/>
</dbReference>
<dbReference type="GO" id="GO:0004842">
    <property type="term" value="F:ubiquitin-protein transferase activity"/>
    <property type="evidence" value="ECO:0007669"/>
    <property type="project" value="TreeGrafter"/>
</dbReference>
<dbReference type="Gene3D" id="2.60.210.10">
    <property type="entry name" value="Apoptosis, Tumor Necrosis Factor Receptor Associated Protein 2, Chain A"/>
    <property type="match status" value="1"/>
</dbReference>
<dbReference type="InterPro" id="IPR049441">
    <property type="entry name" value="TRAF2_Znf"/>
</dbReference>
<protein>
    <recommendedName>
        <fullName evidence="7">TNF receptor-associated factor</fullName>
    </recommendedName>
</protein>
<dbReference type="Gene3D" id="3.30.40.10">
    <property type="entry name" value="Zinc/RING finger domain, C3HC4 (zinc finger)"/>
    <property type="match status" value="2"/>
</dbReference>
<dbReference type="InterPro" id="IPR032070">
    <property type="entry name" value="TRAF_BIRC3-bd"/>
</dbReference>
<dbReference type="GO" id="GO:0005164">
    <property type="term" value="F:tumor necrosis factor receptor binding"/>
    <property type="evidence" value="ECO:0007669"/>
    <property type="project" value="UniProtKB-UniRule"/>
</dbReference>
<evidence type="ECO:0000256" key="8">
    <source>
        <dbReference type="PROSITE-ProRule" id="PRU00207"/>
    </source>
</evidence>
<feature type="coiled-coil region" evidence="9">
    <location>
        <begin position="338"/>
        <end position="365"/>
    </location>
</feature>